<dbReference type="OrthoDB" id="9811884at2"/>
<comment type="subcellular location">
    <subcellularLocation>
        <location evidence="1">Membrane</location>
        <topology evidence="1">Multi-pass membrane protein</topology>
    </subcellularLocation>
</comment>
<dbReference type="InterPro" id="IPR001173">
    <property type="entry name" value="Glyco_trans_2-like"/>
</dbReference>
<feature type="transmembrane region" description="Helical" evidence="7">
    <location>
        <begin position="231"/>
        <end position="252"/>
    </location>
</feature>
<dbReference type="KEGG" id="tye:THEYE_A0492"/>
<evidence type="ECO:0000313" key="9">
    <source>
        <dbReference type="EMBL" id="ACI21363.1"/>
    </source>
</evidence>
<gene>
    <name evidence="9" type="ordered locus">THEYE_A0492</name>
</gene>
<keyword evidence="5 7" id="KW-1133">Transmembrane helix</keyword>
<evidence type="ECO:0000256" key="3">
    <source>
        <dbReference type="ARBA" id="ARBA00022679"/>
    </source>
</evidence>
<dbReference type="Proteomes" id="UP000000718">
    <property type="component" value="Chromosome"/>
</dbReference>
<protein>
    <submittedName>
        <fullName evidence="9">Glycosyl transferase CsbB</fullName>
        <ecNumber evidence="9">2.-.-.-</ecNumber>
    </submittedName>
</protein>
<evidence type="ECO:0000256" key="6">
    <source>
        <dbReference type="ARBA" id="ARBA00023136"/>
    </source>
</evidence>
<keyword evidence="2" id="KW-0328">Glycosyltransferase</keyword>
<dbReference type="GO" id="GO:0016757">
    <property type="term" value="F:glycosyltransferase activity"/>
    <property type="evidence" value="ECO:0007669"/>
    <property type="project" value="UniProtKB-KW"/>
</dbReference>
<dbReference type="CAZy" id="GT2">
    <property type="family name" value="Glycosyltransferase Family 2"/>
</dbReference>
<name>B5YJC2_THEYD</name>
<evidence type="ECO:0000256" key="5">
    <source>
        <dbReference type="ARBA" id="ARBA00022989"/>
    </source>
</evidence>
<evidence type="ECO:0000256" key="2">
    <source>
        <dbReference type="ARBA" id="ARBA00022676"/>
    </source>
</evidence>
<dbReference type="CDD" id="cd04187">
    <property type="entry name" value="DPM1_like_bac"/>
    <property type="match status" value="1"/>
</dbReference>
<proteinExistence type="predicted"/>
<accession>B5YJC2</accession>
<dbReference type="InParanoid" id="B5YJC2"/>
<evidence type="ECO:0000313" key="10">
    <source>
        <dbReference type="Proteomes" id="UP000000718"/>
    </source>
</evidence>
<sequence length="312" mass="35749">MNKETLISIVIPVYNEEQNLKKVLDGIFYHINNLKDINFEIIVVDDGSIDNTWNIISDYQNRILKGIRFSRNFGKESAIAAGLHYSRGDAVIVIDGDGQHPAELIPEMIKIWREKKVDIVECVKIYRGNEPFFYKIGSIIFYSLLKFSSGLDIKNSSDFKLISKKVVDAYKQFNESLIFYRGIISDIGFTKFQIPFSVKERIADRTKWSFWARVKYAINIATSYSSLPINLITYMGILTLIISIIGIVHTFYKKIEGSAVSGFTTVIILILFLGSLLMISIGIIGIYIAKIFIEVKHRPRYIIKESLNFKKE</sequence>
<keyword evidence="3 9" id="KW-0808">Transferase</keyword>
<dbReference type="AlphaFoldDB" id="B5YJC2"/>
<dbReference type="InterPro" id="IPR029044">
    <property type="entry name" value="Nucleotide-diphossugar_trans"/>
</dbReference>
<evidence type="ECO:0000256" key="7">
    <source>
        <dbReference type="SAM" id="Phobius"/>
    </source>
</evidence>
<dbReference type="PANTHER" id="PTHR48090">
    <property type="entry name" value="UNDECAPRENYL-PHOSPHATE 4-DEOXY-4-FORMAMIDO-L-ARABINOSE TRANSFERASE-RELATED"/>
    <property type="match status" value="1"/>
</dbReference>
<evidence type="ECO:0000259" key="8">
    <source>
        <dbReference type="Pfam" id="PF00535"/>
    </source>
</evidence>
<dbReference type="eggNOG" id="COG0463">
    <property type="taxonomic scope" value="Bacteria"/>
</dbReference>
<dbReference type="EC" id="2.-.-.-" evidence="9"/>
<dbReference type="GO" id="GO:0005886">
    <property type="term" value="C:plasma membrane"/>
    <property type="evidence" value="ECO:0000318"/>
    <property type="project" value="GO_Central"/>
</dbReference>
<dbReference type="EnsemblBacteria" id="ACI21363">
    <property type="protein sequence ID" value="ACI21363"/>
    <property type="gene ID" value="THEYE_A0492"/>
</dbReference>
<evidence type="ECO:0000256" key="1">
    <source>
        <dbReference type="ARBA" id="ARBA00004141"/>
    </source>
</evidence>
<dbReference type="Pfam" id="PF00535">
    <property type="entry name" value="Glycos_transf_2"/>
    <property type="match status" value="1"/>
</dbReference>
<dbReference type="InterPro" id="IPR050256">
    <property type="entry name" value="Glycosyltransferase_2"/>
</dbReference>
<evidence type="ECO:0000256" key="4">
    <source>
        <dbReference type="ARBA" id="ARBA00022692"/>
    </source>
</evidence>
<dbReference type="HOGENOM" id="CLU_033536_0_1_0"/>
<dbReference type="EMBL" id="CP001147">
    <property type="protein sequence ID" value="ACI21363.1"/>
    <property type="molecule type" value="Genomic_DNA"/>
</dbReference>
<feature type="transmembrane region" description="Helical" evidence="7">
    <location>
        <begin position="264"/>
        <end position="289"/>
    </location>
</feature>
<dbReference type="RefSeq" id="WP_012546081.1">
    <property type="nucleotide sequence ID" value="NC_011296.1"/>
</dbReference>
<dbReference type="Gene3D" id="3.90.550.10">
    <property type="entry name" value="Spore Coat Polysaccharide Biosynthesis Protein SpsA, Chain A"/>
    <property type="match status" value="1"/>
</dbReference>
<organism evidence="9 10">
    <name type="scientific">Thermodesulfovibrio yellowstonii (strain ATCC 51303 / DSM 11347 / YP87)</name>
    <dbReference type="NCBI Taxonomy" id="289376"/>
    <lineage>
        <taxon>Bacteria</taxon>
        <taxon>Pseudomonadati</taxon>
        <taxon>Nitrospirota</taxon>
        <taxon>Thermodesulfovibrionia</taxon>
        <taxon>Thermodesulfovibrionales</taxon>
        <taxon>Thermodesulfovibrionaceae</taxon>
        <taxon>Thermodesulfovibrio</taxon>
    </lineage>
</organism>
<dbReference type="PATRIC" id="fig|289376.4.peg.488"/>
<feature type="domain" description="Glycosyltransferase 2-like" evidence="8">
    <location>
        <begin position="8"/>
        <end position="152"/>
    </location>
</feature>
<keyword evidence="6 7" id="KW-0472">Membrane</keyword>
<keyword evidence="10" id="KW-1185">Reference proteome</keyword>
<dbReference type="STRING" id="289376.THEYE_A0492"/>
<reference evidence="10" key="1">
    <citation type="submission" date="2008-08" db="EMBL/GenBank/DDBJ databases">
        <title>The complete genome sequence of Thermodesulfovibrio yellowstonii strain ATCC 51303 / DSM 11347 / YP87.</title>
        <authorList>
            <person name="Dodson R.J."/>
            <person name="Durkin A.S."/>
            <person name="Wu M."/>
            <person name="Eisen J."/>
            <person name="Sutton G."/>
        </authorList>
    </citation>
    <scope>NUCLEOTIDE SEQUENCE [LARGE SCALE GENOMIC DNA]</scope>
    <source>
        <strain evidence="10">ATCC 51303 / DSM 11347 / YP87</strain>
    </source>
</reference>
<dbReference type="FunCoup" id="B5YJC2">
    <property type="interactions" value="290"/>
</dbReference>
<keyword evidence="4 7" id="KW-0812">Transmembrane</keyword>
<dbReference type="PANTHER" id="PTHR48090:SF1">
    <property type="entry name" value="PROPHAGE BACTOPRENOL GLUCOSYL TRANSFERASE HOMOLOG"/>
    <property type="match status" value="1"/>
</dbReference>
<reference evidence="9 10" key="2">
    <citation type="journal article" date="2015" name="Genome Announc.">
        <title>Genome Sequence of the Sulfate-Reducing Thermophilic Bacterium Thermodesulfovibrio yellowstonii Strain DSM 11347T (Phylum Nitrospirae).</title>
        <authorList>
            <person name="Bhatnagar S."/>
            <person name="Badger J.H."/>
            <person name="Madupu R."/>
            <person name="Khouri H.M."/>
            <person name="O'Connor E.M."/>
            <person name="Robb F.T."/>
            <person name="Ward N.L."/>
            <person name="Eisen J.A."/>
        </authorList>
    </citation>
    <scope>NUCLEOTIDE SEQUENCE [LARGE SCALE GENOMIC DNA]</scope>
    <source>
        <strain evidence="10">ATCC 51303 / DSM 11347 / YP87</strain>
    </source>
</reference>
<dbReference type="SUPFAM" id="SSF53448">
    <property type="entry name" value="Nucleotide-diphospho-sugar transferases"/>
    <property type="match status" value="1"/>
</dbReference>